<proteinExistence type="inferred from homology"/>
<dbReference type="FunFam" id="1.10.10.10:FF:000001">
    <property type="entry name" value="LysR family transcriptional regulator"/>
    <property type="match status" value="1"/>
</dbReference>
<dbReference type="CDD" id="cd08414">
    <property type="entry name" value="PBP2_LTTR_aromatics_like"/>
    <property type="match status" value="1"/>
</dbReference>
<dbReference type="GO" id="GO:0003677">
    <property type="term" value="F:DNA binding"/>
    <property type="evidence" value="ECO:0007669"/>
    <property type="project" value="UniProtKB-KW"/>
</dbReference>
<dbReference type="AlphaFoldDB" id="F9YAW2"/>
<organism evidence="6 7">
    <name type="scientific">Ketogulonicigenium vulgare (strain WSH-001)</name>
    <dbReference type="NCBI Taxonomy" id="759362"/>
    <lineage>
        <taxon>Bacteria</taxon>
        <taxon>Pseudomonadati</taxon>
        <taxon>Pseudomonadota</taxon>
        <taxon>Alphaproteobacteria</taxon>
        <taxon>Rhodobacterales</taxon>
        <taxon>Roseobacteraceae</taxon>
        <taxon>Ketogulonicigenium</taxon>
    </lineage>
</organism>
<keyword evidence="6" id="KW-0614">Plasmid</keyword>
<dbReference type="Pfam" id="PF03466">
    <property type="entry name" value="LysR_substrate"/>
    <property type="match status" value="1"/>
</dbReference>
<feature type="domain" description="HTH lysR-type" evidence="5">
    <location>
        <begin position="5"/>
        <end position="62"/>
    </location>
</feature>
<evidence type="ECO:0000259" key="5">
    <source>
        <dbReference type="PROSITE" id="PS50931"/>
    </source>
</evidence>
<dbReference type="InterPro" id="IPR000847">
    <property type="entry name" value="LysR_HTH_N"/>
</dbReference>
<evidence type="ECO:0000256" key="3">
    <source>
        <dbReference type="ARBA" id="ARBA00023125"/>
    </source>
</evidence>
<dbReference type="Proteomes" id="UP000000692">
    <property type="component" value="Plasmid 1"/>
</dbReference>
<dbReference type="PANTHER" id="PTHR30346">
    <property type="entry name" value="TRANSCRIPTIONAL DUAL REGULATOR HCAR-RELATED"/>
    <property type="match status" value="1"/>
</dbReference>
<dbReference type="PATRIC" id="fig|759362.5.peg.2793"/>
<name>F9YAW2_KETVW</name>
<dbReference type="RefSeq" id="WP_013368441.1">
    <property type="nucleotide sequence ID" value="NC_017386.1"/>
</dbReference>
<dbReference type="InterPro" id="IPR036388">
    <property type="entry name" value="WH-like_DNA-bd_sf"/>
</dbReference>
<sequence length="306" mass="33661">MSTQIELRHFRYFSVLAEELHFGRAAERLNMAQAPLSQQIRQLEERIGVPLFHRTTRHVQLSAAGHRFLPYAQRILEDVDEAIRFTRVQSSDEVGKIRVGCINMVLATILPGAIRMLKQLHPATSVIPVTQTTGIQIEMLLDDRLDLALTRPTSLPNYLHGEIIFRETFCAAIPSDHPLAHLETLEATDLDNVELMNFAAKLGTGYEREIHRAIKRAGAHPVTGSEFTDTSSALCLVGAGDGIAILPRSVAMTAQPGVVFRPINLPGATADIMLVSRNISSDVKTRDLAAFIRKIATAQSGQTGVE</sequence>
<evidence type="ECO:0000256" key="4">
    <source>
        <dbReference type="ARBA" id="ARBA00023163"/>
    </source>
</evidence>
<geneLocation type="plasmid" evidence="7">
    <name>pKVU_100</name>
</geneLocation>
<dbReference type="Pfam" id="PF00126">
    <property type="entry name" value="HTH_1"/>
    <property type="match status" value="1"/>
</dbReference>
<dbReference type="InterPro" id="IPR036390">
    <property type="entry name" value="WH_DNA-bd_sf"/>
</dbReference>
<dbReference type="KEGG" id="kvl:KVU_PA0094"/>
<protein>
    <submittedName>
        <fullName evidence="6">LysR transcriptional regulator</fullName>
    </submittedName>
</protein>
<dbReference type="PROSITE" id="PS50931">
    <property type="entry name" value="HTH_LYSR"/>
    <property type="match status" value="1"/>
</dbReference>
<gene>
    <name evidence="6" type="ordered locus">KVU_PA0094</name>
</gene>
<evidence type="ECO:0000256" key="2">
    <source>
        <dbReference type="ARBA" id="ARBA00023015"/>
    </source>
</evidence>
<keyword evidence="4" id="KW-0804">Transcription</keyword>
<dbReference type="SUPFAM" id="SSF53850">
    <property type="entry name" value="Periplasmic binding protein-like II"/>
    <property type="match status" value="1"/>
</dbReference>
<dbReference type="SUPFAM" id="SSF46785">
    <property type="entry name" value="Winged helix' DNA-binding domain"/>
    <property type="match status" value="1"/>
</dbReference>
<dbReference type="EMBL" id="CP002019">
    <property type="protein sequence ID" value="AEM42514.1"/>
    <property type="molecule type" value="Genomic_DNA"/>
</dbReference>
<dbReference type="OrthoDB" id="9815174at2"/>
<evidence type="ECO:0000313" key="6">
    <source>
        <dbReference type="EMBL" id="AEM42514.1"/>
    </source>
</evidence>
<comment type="similarity">
    <text evidence="1">Belongs to the LysR transcriptional regulatory family.</text>
</comment>
<evidence type="ECO:0000256" key="1">
    <source>
        <dbReference type="ARBA" id="ARBA00009437"/>
    </source>
</evidence>
<accession>F9YAW2</accession>
<dbReference type="Gene3D" id="1.10.10.10">
    <property type="entry name" value="Winged helix-like DNA-binding domain superfamily/Winged helix DNA-binding domain"/>
    <property type="match status" value="1"/>
</dbReference>
<dbReference type="GO" id="GO:0032993">
    <property type="term" value="C:protein-DNA complex"/>
    <property type="evidence" value="ECO:0007669"/>
    <property type="project" value="TreeGrafter"/>
</dbReference>
<dbReference type="InterPro" id="IPR005119">
    <property type="entry name" value="LysR_subst-bd"/>
</dbReference>
<dbReference type="PRINTS" id="PR00039">
    <property type="entry name" value="HTHLYSR"/>
</dbReference>
<evidence type="ECO:0000313" key="7">
    <source>
        <dbReference type="Proteomes" id="UP000000692"/>
    </source>
</evidence>
<dbReference type="HOGENOM" id="CLU_039613_6_4_5"/>
<keyword evidence="3" id="KW-0238">DNA-binding</keyword>
<keyword evidence="2" id="KW-0805">Transcription regulation</keyword>
<dbReference type="PANTHER" id="PTHR30346:SF17">
    <property type="entry name" value="LYSR FAMILY TRANSCRIPTIONAL REGULATOR"/>
    <property type="match status" value="1"/>
</dbReference>
<keyword evidence="7" id="KW-1185">Reference proteome</keyword>
<dbReference type="Gene3D" id="3.40.190.10">
    <property type="entry name" value="Periplasmic binding protein-like II"/>
    <property type="match status" value="2"/>
</dbReference>
<dbReference type="GO" id="GO:0003700">
    <property type="term" value="F:DNA-binding transcription factor activity"/>
    <property type="evidence" value="ECO:0007669"/>
    <property type="project" value="InterPro"/>
</dbReference>
<reference evidence="6 7" key="1">
    <citation type="journal article" date="2011" name="J. Bacteriol.">
        <title>Complete genome sequence of the industrial strain Ketogulonicigenium vulgare WSH-001.</title>
        <authorList>
            <person name="Liu L."/>
            <person name="Li Y."/>
            <person name="Zhang J."/>
            <person name="Zhou Z."/>
            <person name="Liu J."/>
            <person name="Li X."/>
            <person name="Zhou J."/>
            <person name="Du G."/>
            <person name="Wang L."/>
            <person name="Chen J."/>
        </authorList>
    </citation>
    <scope>NUCLEOTIDE SEQUENCE [LARGE SCALE GENOMIC DNA]</scope>
    <source>
        <strain evidence="6 7">WSH-001</strain>
        <plasmid evidence="7">pKVU_100</plasmid>
    </source>
</reference>